<dbReference type="GO" id="GO:0030245">
    <property type="term" value="P:cellulose catabolic process"/>
    <property type="evidence" value="ECO:0007669"/>
    <property type="project" value="UniProtKB-KW"/>
</dbReference>
<name>A0A0F8V0Z5_9EURO</name>
<dbReference type="PRINTS" id="PR00133">
    <property type="entry name" value="GLHYDRLASE3"/>
</dbReference>
<evidence type="ECO:0000256" key="8">
    <source>
        <dbReference type="ARBA" id="ARBA00023277"/>
    </source>
</evidence>
<dbReference type="AlphaFoldDB" id="A0A0F8V0Z5"/>
<evidence type="ECO:0000256" key="3">
    <source>
        <dbReference type="ARBA" id="ARBA00005336"/>
    </source>
</evidence>
<proteinExistence type="inferred from homology"/>
<evidence type="ECO:0000313" key="14">
    <source>
        <dbReference type="Proteomes" id="UP000034291"/>
    </source>
</evidence>
<gene>
    <name evidence="13" type="ORF">ARAM_007295</name>
</gene>
<comment type="pathway">
    <text evidence="2">Glycan metabolism; cellulose degradation.</text>
</comment>
<dbReference type="OrthoDB" id="416222at2759"/>
<keyword evidence="11" id="KW-1133">Transmembrane helix</keyword>
<keyword evidence="5" id="KW-0378">Hydrolase</keyword>
<dbReference type="InterPro" id="IPR001764">
    <property type="entry name" value="Glyco_hydro_3_N"/>
</dbReference>
<dbReference type="Proteomes" id="UP000034291">
    <property type="component" value="Unassembled WGS sequence"/>
</dbReference>
<dbReference type="InterPro" id="IPR036962">
    <property type="entry name" value="Glyco_hydro_3_N_sf"/>
</dbReference>
<keyword evidence="8" id="KW-0119">Carbohydrate metabolism</keyword>
<comment type="similarity">
    <text evidence="3">Belongs to the glycosyl hydrolase 3 family.</text>
</comment>
<keyword evidence="11" id="KW-0472">Membrane</keyword>
<evidence type="ECO:0000313" key="13">
    <source>
        <dbReference type="EMBL" id="KKK25434.1"/>
    </source>
</evidence>
<dbReference type="InterPro" id="IPR026891">
    <property type="entry name" value="Fn3-like"/>
</dbReference>
<dbReference type="EMBL" id="JZBS01000746">
    <property type="protein sequence ID" value="KKK25434.1"/>
    <property type="molecule type" value="Genomic_DNA"/>
</dbReference>
<feature type="transmembrane region" description="Helical" evidence="11">
    <location>
        <begin position="1072"/>
        <end position="1096"/>
    </location>
</feature>
<comment type="catalytic activity">
    <reaction evidence="1">
        <text>Hydrolysis of terminal, non-reducing beta-D-glucosyl residues with release of beta-D-glucose.</text>
        <dbReference type="EC" id="3.2.1.21"/>
    </reaction>
</comment>
<dbReference type="STRING" id="308745.A0A0F8V0Z5"/>
<feature type="transmembrane region" description="Helical" evidence="11">
    <location>
        <begin position="995"/>
        <end position="1016"/>
    </location>
</feature>
<keyword evidence="10" id="KW-0624">Polysaccharide degradation</keyword>
<keyword evidence="7" id="KW-0325">Glycoprotein</keyword>
<dbReference type="PANTHER" id="PTHR42715:SF29">
    <property type="entry name" value="BETA-GLUCOSIDASE A-RELATED"/>
    <property type="match status" value="1"/>
</dbReference>
<dbReference type="InterPro" id="IPR013783">
    <property type="entry name" value="Ig-like_fold"/>
</dbReference>
<dbReference type="InterPro" id="IPR002772">
    <property type="entry name" value="Glyco_hydro_3_C"/>
</dbReference>
<dbReference type="Pfam" id="PF14310">
    <property type="entry name" value="Fn3-like"/>
    <property type="match status" value="1"/>
</dbReference>
<accession>A0A0F8V0Z5</accession>
<dbReference type="Gene3D" id="2.60.40.10">
    <property type="entry name" value="Immunoglobulins"/>
    <property type="match status" value="1"/>
</dbReference>
<sequence length="1140" mass="125354">MKFGWYEVAVLTTASSVGTDLAYSPPYYPSPWATGQGDWADAYSRAIEIVSKMTLDEKVNLTTGTGWMLERCVGQTGSVPRLGIQSICTQDGPLGIRFTDYNSAFPAGVNVAATWDKSLAYLRGNAMGQEFSDKGIDVQLGPAAGPLGRSPDGGRIWEGFSPDPVLTGIMFAETIKGIQDAGVIATAKHYLVNEQEHFRQAPEAVGYGYDITDSLSANVDDKTLHELYLWPFADAVRAGVGAIMCSYNQINNSYGCQNSHLLNRLLKAELGFQGFVMSDWSAEHSGVGAVLAGMDMSMPGDVTFNSGTSYLGANLTIAVLNGTVPQWRIDDMAVRIMAAYYKVGRDRLQHPPNFSSWTRDEFGYAYIAVSEGPYERVNEFVEVQRDHASVAHRVAADSVVLLKNHGSLPLTGKERMVGILGEDAGSHPWGANGCADRGCDQGTLAMGWGSGTSNFPYLVTPEQAIQNEVLRGRGNVFAVTDNYALDQVASVAAQSTVSLVFVNADSGEGYINVDGNEGDRKNLTLWKNGENLIKAAAGNCNNTIVIMHSPGPVLVTDWYDHPNITAILWNGLPGQESGNALTDVLYGRINPGGKSPFTWGRTRAAYGDPLLTEPNNGRGAPQHDFTEGIFIDYRHFDKNNEEPIYEFGFGLSYTTFSYSDLQIQRLNAPSYVPTTGKTQAAPIFGTIQDASAYLFPQGLTKIKEFIYPYISSTDLKSAAGDANYGMKESQYIPLGSQDGSPQELLSASGGPGGNPGLYDDLFRVTATIKNTGSVVGGEVPQLYVSLGGPNEPKVVLRQFDKLNLNPGEEFVWSTTLNRRDLSNWDVQKQDWIISSYPKKVYNVFAMPAAAPSFEKLMQKSPRPTDHLAITLGPFFIVLFDLVVPCIIYYVWYNTHHHSHRENDCNASGPELPKCSPESHQINRHILGYAIVSFGIGELYILIARVCRLFLHPDECAPLLSRSRWELDATSWVYGVSMICALIPFVISSSQEMPILFLYSPAFLLGFLAILMLITLVPFRIPIGIDSQPRGTPLRPLIYYAAEDFMAVDFLQDRDFRIRYNLRYEQSKAFRRMLFALTLWWLFGVCVYLGSVSAVIWTLQFHYAFGLSLGVLFAFLGVWGGGSYLGVKMEIDREVKTGRSV</sequence>
<evidence type="ECO:0000256" key="2">
    <source>
        <dbReference type="ARBA" id="ARBA00004987"/>
    </source>
</evidence>
<evidence type="ECO:0000256" key="4">
    <source>
        <dbReference type="ARBA" id="ARBA00012744"/>
    </source>
</evidence>
<dbReference type="GO" id="GO:0008422">
    <property type="term" value="F:beta-glucosidase activity"/>
    <property type="evidence" value="ECO:0007669"/>
    <property type="project" value="UniProtKB-EC"/>
</dbReference>
<dbReference type="EC" id="3.2.1.21" evidence="4"/>
<dbReference type="Pfam" id="PF00933">
    <property type="entry name" value="Glyco_hydro_3"/>
    <property type="match status" value="1"/>
</dbReference>
<evidence type="ECO:0000259" key="12">
    <source>
        <dbReference type="SMART" id="SM01217"/>
    </source>
</evidence>
<keyword evidence="14" id="KW-1185">Reference proteome</keyword>
<keyword evidence="9" id="KW-0326">Glycosidase</keyword>
<feature type="domain" description="Fibronectin type III-like" evidence="12">
    <location>
        <begin position="778"/>
        <end position="849"/>
    </location>
</feature>
<dbReference type="SUPFAM" id="SSF52279">
    <property type="entry name" value="Beta-D-glucan exohydrolase, C-terminal domain"/>
    <property type="match status" value="1"/>
</dbReference>
<evidence type="ECO:0000256" key="6">
    <source>
        <dbReference type="ARBA" id="ARBA00023001"/>
    </source>
</evidence>
<keyword evidence="11" id="KW-0812">Transmembrane</keyword>
<dbReference type="SMART" id="SM01217">
    <property type="entry name" value="Fn3_like"/>
    <property type="match status" value="1"/>
</dbReference>
<evidence type="ECO:0000256" key="7">
    <source>
        <dbReference type="ARBA" id="ARBA00023180"/>
    </source>
</evidence>
<dbReference type="InterPro" id="IPR017853">
    <property type="entry name" value="GH"/>
</dbReference>
<feature type="transmembrane region" description="Helical" evidence="11">
    <location>
        <begin position="867"/>
        <end position="891"/>
    </location>
</feature>
<dbReference type="SUPFAM" id="SSF51445">
    <property type="entry name" value="(Trans)glycosidases"/>
    <property type="match status" value="1"/>
</dbReference>
<dbReference type="PANTHER" id="PTHR42715">
    <property type="entry name" value="BETA-GLUCOSIDASE"/>
    <property type="match status" value="1"/>
</dbReference>
<dbReference type="Pfam" id="PF01915">
    <property type="entry name" value="Glyco_hydro_3_C"/>
    <property type="match status" value="1"/>
</dbReference>
<dbReference type="InterPro" id="IPR036881">
    <property type="entry name" value="Glyco_hydro_3_C_sf"/>
</dbReference>
<dbReference type="Gene3D" id="3.40.50.1700">
    <property type="entry name" value="Glycoside hydrolase family 3 C-terminal domain"/>
    <property type="match status" value="1"/>
</dbReference>
<evidence type="ECO:0000256" key="9">
    <source>
        <dbReference type="ARBA" id="ARBA00023295"/>
    </source>
</evidence>
<dbReference type="InterPro" id="IPR050288">
    <property type="entry name" value="Cellulose_deg_GH3"/>
</dbReference>
<dbReference type="Gene3D" id="3.20.20.300">
    <property type="entry name" value="Glycoside hydrolase, family 3, N-terminal domain"/>
    <property type="match status" value="1"/>
</dbReference>
<dbReference type="FunFam" id="3.20.20.300:FF:000002">
    <property type="entry name" value="Probable beta-glucosidase"/>
    <property type="match status" value="1"/>
</dbReference>
<comment type="caution">
    <text evidence="13">The sequence shown here is derived from an EMBL/GenBank/DDBJ whole genome shotgun (WGS) entry which is preliminary data.</text>
</comment>
<keyword evidence="6" id="KW-0136">Cellulose degradation</keyword>
<evidence type="ECO:0000256" key="11">
    <source>
        <dbReference type="SAM" id="Phobius"/>
    </source>
</evidence>
<feature type="transmembrane region" description="Helical" evidence="11">
    <location>
        <begin position="1102"/>
        <end position="1126"/>
    </location>
</feature>
<dbReference type="FunFam" id="3.40.50.1700:FF:000003">
    <property type="entry name" value="Probable beta-glucosidase"/>
    <property type="match status" value="1"/>
</dbReference>
<organism evidence="13 14">
    <name type="scientific">Aspergillus rambellii</name>
    <dbReference type="NCBI Taxonomy" id="308745"/>
    <lineage>
        <taxon>Eukaryota</taxon>
        <taxon>Fungi</taxon>
        <taxon>Dikarya</taxon>
        <taxon>Ascomycota</taxon>
        <taxon>Pezizomycotina</taxon>
        <taxon>Eurotiomycetes</taxon>
        <taxon>Eurotiomycetidae</taxon>
        <taxon>Eurotiales</taxon>
        <taxon>Aspergillaceae</taxon>
        <taxon>Aspergillus</taxon>
        <taxon>Aspergillus subgen. Nidulantes</taxon>
    </lineage>
</organism>
<evidence type="ECO:0000256" key="10">
    <source>
        <dbReference type="ARBA" id="ARBA00023326"/>
    </source>
</evidence>
<evidence type="ECO:0000256" key="1">
    <source>
        <dbReference type="ARBA" id="ARBA00000448"/>
    </source>
</evidence>
<feature type="transmembrane region" description="Helical" evidence="11">
    <location>
        <begin position="970"/>
        <end position="988"/>
    </location>
</feature>
<evidence type="ECO:0000256" key="5">
    <source>
        <dbReference type="ARBA" id="ARBA00022801"/>
    </source>
</evidence>
<protein>
    <recommendedName>
        <fullName evidence="4">beta-glucosidase</fullName>
        <ecNumber evidence="4">3.2.1.21</ecNumber>
    </recommendedName>
</protein>
<reference evidence="13 14" key="1">
    <citation type="submission" date="2015-02" db="EMBL/GenBank/DDBJ databases">
        <title>Draft Genome Sequences of Two Closely-Related Aflatoxigenic Aspergillus Species Obtained from the Cote d'Ivoire.</title>
        <authorList>
            <person name="Moore G.G."/>
            <person name="Beltz S.B."/>
            <person name="Mack B.M."/>
        </authorList>
    </citation>
    <scope>NUCLEOTIDE SEQUENCE [LARGE SCALE GENOMIC DNA]</scope>
    <source>
        <strain evidence="13 14">SRRC1468</strain>
    </source>
</reference>